<dbReference type="AlphaFoldDB" id="A0A411X6M5"/>
<evidence type="ECO:0000313" key="8">
    <source>
        <dbReference type="Proteomes" id="UP000292307"/>
    </source>
</evidence>
<reference evidence="6" key="1">
    <citation type="journal article" date="2014" name="Int. J. Syst. Evol. Microbiol.">
        <title>Complete genome sequence of Corynebacterium casei LMG S-19264T (=DSM 44701T), isolated from a smear-ripened cheese.</title>
        <authorList>
            <consortium name="US DOE Joint Genome Institute (JGI-PGF)"/>
            <person name="Walter F."/>
            <person name="Albersmeier A."/>
            <person name="Kalinowski J."/>
            <person name="Ruckert C."/>
        </authorList>
    </citation>
    <scope>NUCLEOTIDE SEQUENCE</scope>
    <source>
        <strain evidence="6">KCTC 12343</strain>
    </source>
</reference>
<gene>
    <name evidence="7" type="ORF">EYF70_29630</name>
    <name evidence="6" type="ORF">GCM10007387_07570</name>
</gene>
<dbReference type="GO" id="GO:0005829">
    <property type="term" value="C:cytosol"/>
    <property type="evidence" value="ECO:0007669"/>
    <property type="project" value="TreeGrafter"/>
</dbReference>
<name>A0A411X6M5_9BURK</name>
<evidence type="ECO:0000313" key="6">
    <source>
        <dbReference type="EMBL" id="GGY27986.1"/>
    </source>
</evidence>
<feature type="region of interest" description="Disordered" evidence="4">
    <location>
        <begin position="424"/>
        <end position="444"/>
    </location>
</feature>
<sequence length="444" mass="48448">MARTTMVVFDCTTPAAPIPVASFGLKRNGDGRFAYGKRYLQRPAAFSLDPRHLPLEDRELLLPRQPDGTYGVLSDAGPNAWGAKLAARLLRQARKPLPGNPVEWFLQSKHFGSGCLAFAASPDEPPRLGDIPCRSSDLSSRLLDALDRYLSNPDPDLDAETVNLLFPGSDLGGLRPKTIVMHDGVEHIAKFSRPDDLFDVPAAEYATLRLAHLAGITVPSFELVSIGSGQRSVLLVERFDRTGKGHRIHYLSAHSLLRPGPLSADQREYQTSFSYAAIAEALRPRNDAAPADAHELFRRMVLNIMVGNVDDHLRNHALLMREPGVLRLSPAFDICPHLEAPFRGQNIGVGAFGTASTVENALSQCRRFFLTLEEALKIVTEVKDVVSGWRQEFADAGVSETDRYRIAGCFAVAEEATGVQVNLGYPSRGDDTEDGSGQAPAPSM</sequence>
<evidence type="ECO:0000256" key="2">
    <source>
        <dbReference type="ARBA" id="ARBA00022679"/>
    </source>
</evidence>
<evidence type="ECO:0000256" key="4">
    <source>
        <dbReference type="SAM" id="MobiDB-lite"/>
    </source>
</evidence>
<dbReference type="PANTHER" id="PTHR37419">
    <property type="entry name" value="SERINE/THREONINE-PROTEIN KINASE TOXIN HIPA"/>
    <property type="match status" value="1"/>
</dbReference>
<feature type="domain" description="HipA-like C-terminal" evidence="5">
    <location>
        <begin position="170"/>
        <end position="389"/>
    </location>
</feature>
<dbReference type="PANTHER" id="PTHR37419:SF8">
    <property type="entry name" value="TOXIN YJJJ"/>
    <property type="match status" value="1"/>
</dbReference>
<evidence type="ECO:0000256" key="3">
    <source>
        <dbReference type="ARBA" id="ARBA00022777"/>
    </source>
</evidence>
<keyword evidence="8" id="KW-1185">Reference proteome</keyword>
<dbReference type="Proteomes" id="UP000292307">
    <property type="component" value="Chromosome"/>
</dbReference>
<reference evidence="6" key="3">
    <citation type="submission" date="2022-12" db="EMBL/GenBank/DDBJ databases">
        <authorList>
            <person name="Sun Q."/>
            <person name="Kim S."/>
        </authorList>
    </citation>
    <scope>NUCLEOTIDE SEQUENCE</scope>
    <source>
        <strain evidence="6">KCTC 12343</strain>
    </source>
</reference>
<evidence type="ECO:0000313" key="7">
    <source>
        <dbReference type="EMBL" id="QBI04518.1"/>
    </source>
</evidence>
<comment type="similarity">
    <text evidence="1">Belongs to the HipA Ser/Thr kinase family.</text>
</comment>
<evidence type="ECO:0000259" key="5">
    <source>
        <dbReference type="Pfam" id="PF07804"/>
    </source>
</evidence>
<dbReference type="OrthoDB" id="9805913at2"/>
<dbReference type="EMBL" id="BMWV01000001">
    <property type="protein sequence ID" value="GGY27986.1"/>
    <property type="molecule type" value="Genomic_DNA"/>
</dbReference>
<evidence type="ECO:0000256" key="1">
    <source>
        <dbReference type="ARBA" id="ARBA00010164"/>
    </source>
</evidence>
<organism evidence="6 9">
    <name type="scientific">Pseudoduganella albidiflava</name>
    <dbReference type="NCBI Taxonomy" id="321983"/>
    <lineage>
        <taxon>Bacteria</taxon>
        <taxon>Pseudomonadati</taxon>
        <taxon>Pseudomonadota</taxon>
        <taxon>Betaproteobacteria</taxon>
        <taxon>Burkholderiales</taxon>
        <taxon>Oxalobacteraceae</taxon>
        <taxon>Telluria group</taxon>
        <taxon>Pseudoduganella</taxon>
    </lineage>
</organism>
<accession>A0A411X6M5</accession>
<keyword evidence="2" id="KW-0808">Transferase</keyword>
<dbReference type="Proteomes" id="UP000628442">
    <property type="component" value="Unassembled WGS sequence"/>
</dbReference>
<dbReference type="Pfam" id="PF07804">
    <property type="entry name" value="HipA_C"/>
    <property type="match status" value="1"/>
</dbReference>
<dbReference type="InterPro" id="IPR012893">
    <property type="entry name" value="HipA-like_C"/>
</dbReference>
<protein>
    <submittedName>
        <fullName evidence="6">Phosphatidylinositol kinase</fullName>
    </submittedName>
    <submittedName>
        <fullName evidence="7">Type II toxin-antitoxin system HipA family toxin</fullName>
    </submittedName>
</protein>
<dbReference type="InterPro" id="IPR052028">
    <property type="entry name" value="HipA_Ser/Thr_kinase"/>
</dbReference>
<dbReference type="GO" id="GO:0004674">
    <property type="term" value="F:protein serine/threonine kinase activity"/>
    <property type="evidence" value="ECO:0007669"/>
    <property type="project" value="TreeGrafter"/>
</dbReference>
<evidence type="ECO:0000313" key="9">
    <source>
        <dbReference type="Proteomes" id="UP000628442"/>
    </source>
</evidence>
<proteinExistence type="inferred from homology"/>
<reference evidence="7 8" key="2">
    <citation type="submission" date="2019-02" db="EMBL/GenBank/DDBJ databases">
        <title>Draft Genome Sequences of Six Type Strains of the Genus Massilia.</title>
        <authorList>
            <person name="Miess H."/>
            <person name="Frediansyhah A."/>
            <person name="Gross H."/>
        </authorList>
    </citation>
    <scope>NUCLEOTIDE SEQUENCE [LARGE SCALE GENOMIC DNA]</scope>
    <source>
        <strain evidence="7 8">DSM 17472</strain>
    </source>
</reference>
<dbReference type="EMBL" id="CP036401">
    <property type="protein sequence ID" value="QBI04518.1"/>
    <property type="molecule type" value="Genomic_DNA"/>
</dbReference>
<keyword evidence="3 6" id="KW-0418">Kinase</keyword>